<evidence type="ECO:0000256" key="1">
    <source>
        <dbReference type="SAM" id="SignalP"/>
    </source>
</evidence>
<reference evidence="3 4" key="1">
    <citation type="submission" date="2016-10" db="EMBL/GenBank/DDBJ databases">
        <authorList>
            <person name="de Groot N.N."/>
        </authorList>
    </citation>
    <scope>NUCLEOTIDE SEQUENCE [LARGE SCALE GENOMIC DNA]</scope>
    <source>
        <strain evidence="3 4">DSM 19033</strain>
    </source>
</reference>
<dbReference type="InterPro" id="IPR051918">
    <property type="entry name" value="STPP_CPPED1"/>
</dbReference>
<feature type="chain" id="PRO_5011558762" evidence="1">
    <location>
        <begin position="20"/>
        <end position="266"/>
    </location>
</feature>
<keyword evidence="1" id="KW-0732">Signal</keyword>
<dbReference type="PANTHER" id="PTHR43143">
    <property type="entry name" value="METALLOPHOSPHOESTERASE, CALCINEURIN SUPERFAMILY"/>
    <property type="match status" value="1"/>
</dbReference>
<name>A0A1H4CFF8_9SPHI</name>
<dbReference type="SUPFAM" id="SSF56300">
    <property type="entry name" value="Metallo-dependent phosphatases"/>
    <property type="match status" value="1"/>
</dbReference>
<sequence length="266" mass="29817">MRKKILLYLLALFIFSCNRNEFSPNQKFDATTPEGVNAREISELSKKTAGPQIRIAVSGDTHTDYTDSKGFVDYVNSQNDIDFVILNGDVTNFGLLTEFQGIYDIYNKLKVPFITVIGNHDENAEGNSVYQRMYGNQNFTFDYGGIKFVCHDANSREHSFDGSSPDLDWLRMNLSKDEGTQYIVAFAHIPPIDADFDQTLRAGYESLFNSTPGMLAAVHSHRHSADSIYRANGTGIPFIITNTILNKTFTIIDITNGQLTSHPVTF</sequence>
<evidence type="ECO:0000313" key="3">
    <source>
        <dbReference type="EMBL" id="SEA59141.1"/>
    </source>
</evidence>
<dbReference type="EMBL" id="FNRA01000004">
    <property type="protein sequence ID" value="SEA59141.1"/>
    <property type="molecule type" value="Genomic_DNA"/>
</dbReference>
<dbReference type="Gene3D" id="3.60.21.10">
    <property type="match status" value="1"/>
</dbReference>
<dbReference type="Proteomes" id="UP000198850">
    <property type="component" value="Unassembled WGS sequence"/>
</dbReference>
<accession>A0A1H4CFF8</accession>
<organism evidence="3 4">
    <name type="scientific">Pedobacter hartonius</name>
    <dbReference type="NCBI Taxonomy" id="425514"/>
    <lineage>
        <taxon>Bacteria</taxon>
        <taxon>Pseudomonadati</taxon>
        <taxon>Bacteroidota</taxon>
        <taxon>Sphingobacteriia</taxon>
        <taxon>Sphingobacteriales</taxon>
        <taxon>Sphingobacteriaceae</taxon>
        <taxon>Pedobacter</taxon>
    </lineage>
</organism>
<dbReference type="InterPro" id="IPR029052">
    <property type="entry name" value="Metallo-depent_PP-like"/>
</dbReference>
<dbReference type="PROSITE" id="PS51257">
    <property type="entry name" value="PROKAR_LIPOPROTEIN"/>
    <property type="match status" value="1"/>
</dbReference>
<protein>
    <submittedName>
        <fullName evidence="3">Calcineurin-like phosphoesterase</fullName>
    </submittedName>
</protein>
<dbReference type="RefSeq" id="WP_090556189.1">
    <property type="nucleotide sequence ID" value="NZ_FNRA01000004.1"/>
</dbReference>
<feature type="signal peptide" evidence="1">
    <location>
        <begin position="1"/>
        <end position="19"/>
    </location>
</feature>
<gene>
    <name evidence="3" type="ORF">SAMN05443550_10433</name>
</gene>
<dbReference type="OrthoDB" id="5464520at2"/>
<dbReference type="GO" id="GO:0016787">
    <property type="term" value="F:hydrolase activity"/>
    <property type="evidence" value="ECO:0007669"/>
    <property type="project" value="InterPro"/>
</dbReference>
<keyword evidence="4" id="KW-1185">Reference proteome</keyword>
<dbReference type="PANTHER" id="PTHR43143:SF1">
    <property type="entry name" value="SERINE_THREONINE-PROTEIN PHOSPHATASE CPPED1"/>
    <property type="match status" value="1"/>
</dbReference>
<dbReference type="InterPro" id="IPR004843">
    <property type="entry name" value="Calcineurin-like_PHP"/>
</dbReference>
<dbReference type="AlphaFoldDB" id="A0A1H4CFF8"/>
<evidence type="ECO:0000259" key="2">
    <source>
        <dbReference type="Pfam" id="PF00149"/>
    </source>
</evidence>
<dbReference type="Pfam" id="PF00149">
    <property type="entry name" value="Metallophos"/>
    <property type="match status" value="1"/>
</dbReference>
<feature type="domain" description="Calcineurin-like phosphoesterase" evidence="2">
    <location>
        <begin position="53"/>
        <end position="192"/>
    </location>
</feature>
<proteinExistence type="predicted"/>
<evidence type="ECO:0000313" key="4">
    <source>
        <dbReference type="Proteomes" id="UP000198850"/>
    </source>
</evidence>
<dbReference type="STRING" id="425514.SAMN05443550_10433"/>